<keyword evidence="1" id="KW-0812">Transmembrane</keyword>
<dbReference type="InterPro" id="IPR008523">
    <property type="entry name" value="DUF805"/>
</dbReference>
<feature type="transmembrane region" description="Helical" evidence="1">
    <location>
        <begin position="73"/>
        <end position="96"/>
    </location>
</feature>
<dbReference type="Pfam" id="PF05656">
    <property type="entry name" value="DUF805"/>
    <property type="match status" value="1"/>
</dbReference>
<evidence type="ECO:0000313" key="2">
    <source>
        <dbReference type="EMBL" id="MCK8783611.1"/>
    </source>
</evidence>
<evidence type="ECO:0000256" key="1">
    <source>
        <dbReference type="SAM" id="Phobius"/>
    </source>
</evidence>
<dbReference type="RefSeq" id="WP_248665737.1">
    <property type="nucleotide sequence ID" value="NZ_JALPRX010000015.1"/>
</dbReference>
<dbReference type="PANTHER" id="PTHR34980">
    <property type="entry name" value="INNER MEMBRANE PROTEIN-RELATED-RELATED"/>
    <property type="match status" value="1"/>
</dbReference>
<reference evidence="2" key="1">
    <citation type="submission" date="2022-04" db="EMBL/GenBank/DDBJ databases">
        <title>Roseomonas acroporae sp. nov., isolated from coral Acropora digitifera.</title>
        <authorList>
            <person name="Sun H."/>
        </authorList>
    </citation>
    <scope>NUCLEOTIDE SEQUENCE</scope>
    <source>
        <strain evidence="2">NAR14</strain>
    </source>
</reference>
<dbReference type="Proteomes" id="UP001139516">
    <property type="component" value="Unassembled WGS sequence"/>
</dbReference>
<protein>
    <submittedName>
        <fullName evidence="2">DUF805 domain-containing protein</fullName>
    </submittedName>
</protein>
<dbReference type="AlphaFoldDB" id="A0A9X2BTX2"/>
<keyword evidence="1" id="KW-1133">Transmembrane helix</keyword>
<keyword evidence="1" id="KW-0472">Membrane</keyword>
<dbReference type="PANTHER" id="PTHR34980:SF2">
    <property type="entry name" value="INNER MEMBRANE PROTEIN YHAH-RELATED"/>
    <property type="match status" value="1"/>
</dbReference>
<organism evidence="2 3">
    <name type="scientific">Roseomonas acroporae</name>
    <dbReference type="NCBI Taxonomy" id="2937791"/>
    <lineage>
        <taxon>Bacteria</taxon>
        <taxon>Pseudomonadati</taxon>
        <taxon>Pseudomonadota</taxon>
        <taxon>Alphaproteobacteria</taxon>
        <taxon>Acetobacterales</taxon>
        <taxon>Roseomonadaceae</taxon>
        <taxon>Roseomonas</taxon>
    </lineage>
</organism>
<keyword evidence="3" id="KW-1185">Reference proteome</keyword>
<feature type="transmembrane region" description="Helical" evidence="1">
    <location>
        <begin position="16"/>
        <end position="34"/>
    </location>
</feature>
<dbReference type="GO" id="GO:0005886">
    <property type="term" value="C:plasma membrane"/>
    <property type="evidence" value="ECO:0007669"/>
    <property type="project" value="TreeGrafter"/>
</dbReference>
<feature type="transmembrane region" description="Helical" evidence="1">
    <location>
        <begin position="40"/>
        <end position="61"/>
    </location>
</feature>
<accession>A0A9X2BTX2</accession>
<proteinExistence type="predicted"/>
<name>A0A9X2BTX2_9PROT</name>
<sequence length="124" mass="13754">MRDWLDFQGRIGRRTFWLAYVLPIFGAEILASLVDIGLGLYTMAPFTILVSLLSIWPGLAAQVKRWHDHDRSGWWVLIQLVPLVGPIYALVMIGFLRGTPGPNRFGPDPLGDAAAMPATPPMRA</sequence>
<dbReference type="EMBL" id="JALPRX010000015">
    <property type="protein sequence ID" value="MCK8783611.1"/>
    <property type="molecule type" value="Genomic_DNA"/>
</dbReference>
<comment type="caution">
    <text evidence="2">The sequence shown here is derived from an EMBL/GenBank/DDBJ whole genome shotgun (WGS) entry which is preliminary data.</text>
</comment>
<gene>
    <name evidence="2" type="ORF">M0638_04350</name>
</gene>
<evidence type="ECO:0000313" key="3">
    <source>
        <dbReference type="Proteomes" id="UP001139516"/>
    </source>
</evidence>